<dbReference type="AlphaFoldDB" id="A0A0F3H345"/>
<sequence>MDIFDTISEKASFFYTIEQPSGDMIIRSKHEETVIQKEDKYSNIIHETISTNGLLGGPHEISNDGGKVNWEPIDNEAKDNKYRWKIRYKYGLKKDKPISYEHIYTVPNVFSFSREEKKCDIIAKEKNRNKYDIKNEELKEFISIDTKNQAYQNLFLQIQFPGDLEIPEVRVIVKEKLEKNGFRKNNAEEKYCNHRLSHFKESNTVILFVDNALIDHEYVIEWDLPITKSNNKLTEPEDVIEGLLDLRTNSNIPKPYELLKTLRHDILQYINSIKPKRGKNHDEQDMFELNILVFNKELCKYQYAVKFCTKGMYYNTTEGDIVHGHHTVGVAAKHKAPAWIIPIDNKKIEDRHIVKKTCKLFPSGNLYAMIAIPLFFPINSKNLIGVVELASCSKDTVLRYLKDRNNNEKTAANMSLLQDLLHGDFLKGLCRTSTGCSESTDSCTKCIRGT</sequence>
<comment type="caution">
    <text evidence="1">The sequence shown here is derived from an EMBL/GenBank/DDBJ whole genome shotgun (WGS) entry which is preliminary data.</text>
</comment>
<evidence type="ECO:0000313" key="2">
    <source>
        <dbReference type="Proteomes" id="UP000033423"/>
    </source>
</evidence>
<protein>
    <submittedName>
        <fullName evidence="1">Uncharacterized protein</fullName>
    </submittedName>
</protein>
<name>A0A0F3H345_9BACT</name>
<evidence type="ECO:0000313" key="1">
    <source>
        <dbReference type="EMBL" id="KJU87338.1"/>
    </source>
</evidence>
<gene>
    <name evidence="1" type="ORF">MBAV_000468</name>
</gene>
<dbReference type="Proteomes" id="UP000033423">
    <property type="component" value="Unassembled WGS sequence"/>
</dbReference>
<reference evidence="1 2" key="1">
    <citation type="submission" date="2015-02" db="EMBL/GenBank/DDBJ databases">
        <title>Single-cell genomics of uncultivated deep-branching MTB reveals a conserved set of magnetosome genes.</title>
        <authorList>
            <person name="Kolinko S."/>
            <person name="Richter M."/>
            <person name="Glockner F.O."/>
            <person name="Brachmann A."/>
            <person name="Schuler D."/>
        </authorList>
    </citation>
    <scope>NUCLEOTIDE SEQUENCE [LARGE SCALE GENOMIC DNA]</scope>
    <source>
        <strain evidence="1">TM-1</strain>
    </source>
</reference>
<keyword evidence="2" id="KW-1185">Reference proteome</keyword>
<accession>A0A0F3H345</accession>
<proteinExistence type="predicted"/>
<dbReference type="EMBL" id="LACI01000224">
    <property type="protein sequence ID" value="KJU87338.1"/>
    <property type="molecule type" value="Genomic_DNA"/>
</dbReference>
<organism evidence="1 2">
    <name type="scientific">Candidatus Magnetobacterium bavaricum</name>
    <dbReference type="NCBI Taxonomy" id="29290"/>
    <lineage>
        <taxon>Bacteria</taxon>
        <taxon>Pseudomonadati</taxon>
        <taxon>Nitrospirota</taxon>
        <taxon>Thermodesulfovibrionia</taxon>
        <taxon>Thermodesulfovibrionales</taxon>
        <taxon>Candidatus Magnetobacteriaceae</taxon>
        <taxon>Candidatus Magnetobacterium</taxon>
    </lineage>
</organism>